<name>A0A6J7HVX8_9ZZZZ</name>
<feature type="compositionally biased region" description="Polar residues" evidence="1">
    <location>
        <begin position="257"/>
        <end position="267"/>
    </location>
</feature>
<feature type="region of interest" description="Disordered" evidence="1">
    <location>
        <begin position="209"/>
        <end position="267"/>
    </location>
</feature>
<dbReference type="EMBL" id="CAFBMK010000106">
    <property type="protein sequence ID" value="CAB4920995.1"/>
    <property type="molecule type" value="Genomic_DNA"/>
</dbReference>
<feature type="compositionally biased region" description="Low complexity" evidence="1">
    <location>
        <begin position="1"/>
        <end position="15"/>
    </location>
</feature>
<feature type="compositionally biased region" description="Low complexity" evidence="1">
    <location>
        <begin position="231"/>
        <end position="255"/>
    </location>
</feature>
<feature type="region of interest" description="Disordered" evidence="1">
    <location>
        <begin position="163"/>
        <end position="195"/>
    </location>
</feature>
<evidence type="ECO:0000256" key="1">
    <source>
        <dbReference type="SAM" id="MobiDB-lite"/>
    </source>
</evidence>
<proteinExistence type="predicted"/>
<sequence>MSPRSDPRSPVSREPLTGTVALLPCSASSTRSDAHATGFPTARRSATTPAAAVSRSATRPWRSSERAARRRGRWTSSRTCAAAPSTSRPSDASAIRPPAASVRRARSATSAAPRTSRSWPATRAVTAAVTPTTKRVAERADVSHSCTARATARAISAPRLWDSSAVCSTSPAPPRASTRPAGLRTPPAATCTSAGRTTAHIAPVAFTYPSGAMSRPSTNEAPGSSAEATRSRVAPARTVPPAATRTRSRRTAGTVQRGRNASASARP</sequence>
<feature type="region of interest" description="Disordered" evidence="1">
    <location>
        <begin position="1"/>
        <end position="148"/>
    </location>
</feature>
<gene>
    <name evidence="2" type="ORF">UFOPK3564_01832</name>
</gene>
<feature type="compositionally biased region" description="Polar residues" evidence="1">
    <location>
        <begin position="215"/>
        <end position="228"/>
    </location>
</feature>
<reference evidence="2" key="1">
    <citation type="submission" date="2020-05" db="EMBL/GenBank/DDBJ databases">
        <authorList>
            <person name="Chiriac C."/>
            <person name="Salcher M."/>
            <person name="Ghai R."/>
            <person name="Kavagutti S V."/>
        </authorList>
    </citation>
    <scope>NUCLEOTIDE SEQUENCE</scope>
</reference>
<feature type="compositionally biased region" description="Low complexity" evidence="1">
    <location>
        <begin position="40"/>
        <end position="61"/>
    </location>
</feature>
<accession>A0A6J7HVX8</accession>
<evidence type="ECO:0000313" key="2">
    <source>
        <dbReference type="EMBL" id="CAB4920995.1"/>
    </source>
</evidence>
<feature type="compositionally biased region" description="Low complexity" evidence="1">
    <location>
        <begin position="92"/>
        <end position="134"/>
    </location>
</feature>
<organism evidence="2">
    <name type="scientific">freshwater metagenome</name>
    <dbReference type="NCBI Taxonomy" id="449393"/>
    <lineage>
        <taxon>unclassified sequences</taxon>
        <taxon>metagenomes</taxon>
        <taxon>ecological metagenomes</taxon>
    </lineage>
</organism>
<protein>
    <submittedName>
        <fullName evidence="2">Unannotated protein</fullName>
    </submittedName>
</protein>
<dbReference type="AlphaFoldDB" id="A0A6J7HVX8"/>